<reference evidence="1" key="1">
    <citation type="journal article" date="2014" name="Front. Microbiol.">
        <title>High frequency of phylogenetically diverse reductive dehalogenase-homologous genes in deep subseafloor sedimentary metagenomes.</title>
        <authorList>
            <person name="Kawai M."/>
            <person name="Futagami T."/>
            <person name="Toyoda A."/>
            <person name="Takaki Y."/>
            <person name="Nishi S."/>
            <person name="Hori S."/>
            <person name="Arai W."/>
            <person name="Tsubouchi T."/>
            <person name="Morono Y."/>
            <person name="Uchiyama I."/>
            <person name="Ito T."/>
            <person name="Fujiyama A."/>
            <person name="Inagaki F."/>
            <person name="Takami H."/>
        </authorList>
    </citation>
    <scope>NUCLEOTIDE SEQUENCE</scope>
    <source>
        <strain evidence="1">Expedition CK06-06</strain>
    </source>
</reference>
<name>X1JUP5_9ZZZZ</name>
<sequence length="102" mass="11694">MQWLSYVGFVDIEGYKEGLRSGMRILLIDIDSKIPNLALMKLSTWHKKQGVEVFLNDYLCNPDKVYVSCVFTKNAYKVKQLPFENMEVGGSGWDLKKELSPS</sequence>
<proteinExistence type="predicted"/>
<organism evidence="1">
    <name type="scientific">marine sediment metagenome</name>
    <dbReference type="NCBI Taxonomy" id="412755"/>
    <lineage>
        <taxon>unclassified sequences</taxon>
        <taxon>metagenomes</taxon>
        <taxon>ecological metagenomes</taxon>
    </lineage>
</organism>
<dbReference type="EMBL" id="BARU01041130">
    <property type="protein sequence ID" value="GAH85140.1"/>
    <property type="molecule type" value="Genomic_DNA"/>
</dbReference>
<accession>X1JUP5</accession>
<protein>
    <submittedName>
        <fullName evidence="1">Uncharacterized protein</fullName>
    </submittedName>
</protein>
<evidence type="ECO:0000313" key="1">
    <source>
        <dbReference type="EMBL" id="GAH85140.1"/>
    </source>
</evidence>
<dbReference type="AlphaFoldDB" id="X1JUP5"/>
<comment type="caution">
    <text evidence="1">The sequence shown here is derived from an EMBL/GenBank/DDBJ whole genome shotgun (WGS) entry which is preliminary data.</text>
</comment>
<feature type="non-terminal residue" evidence="1">
    <location>
        <position position="102"/>
    </location>
</feature>
<gene>
    <name evidence="1" type="ORF">S03H2_63465</name>
</gene>